<sequence>MGKIISSKGLYESQIFNQLFLDPAAGAGSVTLPSPRESSPFPRIPNWVRAASPPLLGFPCAISMMKPFNFLDSTKLYTHGLLGQLKELASEIYKGSPQELKP</sequence>
<keyword evidence="2" id="KW-1185">Reference proteome</keyword>
<accession>A0ACC2TJD6</accession>
<dbReference type="EMBL" id="QTSX02002856">
    <property type="protein sequence ID" value="KAJ9074501.1"/>
    <property type="molecule type" value="Genomic_DNA"/>
</dbReference>
<reference evidence="1" key="1">
    <citation type="submission" date="2022-04" db="EMBL/GenBank/DDBJ databases">
        <title>Genome of the entomopathogenic fungus Entomophthora muscae.</title>
        <authorList>
            <person name="Elya C."/>
            <person name="Lovett B.R."/>
            <person name="Lee E."/>
            <person name="Macias A.M."/>
            <person name="Hajek A.E."/>
            <person name="De Bivort B.L."/>
            <person name="Kasson M.T."/>
            <person name="De Fine Licht H.H."/>
            <person name="Stajich J.E."/>
        </authorList>
    </citation>
    <scope>NUCLEOTIDE SEQUENCE</scope>
    <source>
        <strain evidence="1">Berkeley</strain>
    </source>
</reference>
<evidence type="ECO:0000313" key="1">
    <source>
        <dbReference type="EMBL" id="KAJ9074501.1"/>
    </source>
</evidence>
<comment type="caution">
    <text evidence="1">The sequence shown here is derived from an EMBL/GenBank/DDBJ whole genome shotgun (WGS) entry which is preliminary data.</text>
</comment>
<organism evidence="1 2">
    <name type="scientific">Entomophthora muscae</name>
    <dbReference type="NCBI Taxonomy" id="34485"/>
    <lineage>
        <taxon>Eukaryota</taxon>
        <taxon>Fungi</taxon>
        <taxon>Fungi incertae sedis</taxon>
        <taxon>Zoopagomycota</taxon>
        <taxon>Entomophthoromycotina</taxon>
        <taxon>Entomophthoromycetes</taxon>
        <taxon>Entomophthorales</taxon>
        <taxon>Entomophthoraceae</taxon>
        <taxon>Entomophthora</taxon>
    </lineage>
</organism>
<proteinExistence type="predicted"/>
<protein>
    <submittedName>
        <fullName evidence="1">Uncharacterized protein</fullName>
    </submittedName>
</protein>
<dbReference type="Proteomes" id="UP001165960">
    <property type="component" value="Unassembled WGS sequence"/>
</dbReference>
<gene>
    <name evidence="1" type="ORF">DSO57_1005819</name>
</gene>
<name>A0ACC2TJD6_9FUNG</name>
<evidence type="ECO:0000313" key="2">
    <source>
        <dbReference type="Proteomes" id="UP001165960"/>
    </source>
</evidence>